<evidence type="ECO:0000259" key="6">
    <source>
        <dbReference type="Pfam" id="PF01494"/>
    </source>
</evidence>
<dbReference type="EMBL" id="PVNG01000006">
    <property type="protein sequence ID" value="PRX65986.1"/>
    <property type="molecule type" value="Genomic_DNA"/>
</dbReference>
<dbReference type="Pfam" id="PF01494">
    <property type="entry name" value="FAD_binding_3"/>
    <property type="match status" value="1"/>
</dbReference>
<dbReference type="Gene3D" id="3.50.50.60">
    <property type="entry name" value="FAD/NAD(P)-binding domain"/>
    <property type="match status" value="1"/>
</dbReference>
<keyword evidence="4" id="KW-0560">Oxidoreductase</keyword>
<name>A0A2T0N218_9ACTN</name>
<comment type="cofactor">
    <cofactor evidence="1">
        <name>FAD</name>
        <dbReference type="ChEBI" id="CHEBI:57692"/>
    </cofactor>
</comment>
<dbReference type="AlphaFoldDB" id="A0A2T0N218"/>
<sequence length="412" mass="44200">MSAHSTHPDGTRDGGGISVSVVGGGVGGLTTALSLLHRGIDAHVYEQAAALSEVGAGVQISPNASRVLHGLGLAEDLERTGVKPVALHQRRWDDGRTLARSPQAGPLEAAFGFPHYLMHRADLLAALARRLPAERLHLRHRLTGLTDHGDHVEARFANGARAAADVLVGADGIHSPTRAALFGPEHPRFTGCVAYRGLVPAERLRGLGLEVTTQLWMGPRAHFVHYFVGGGRLVNFVAIIERDSWTRESWTDRRDVAEALAAFEGWHPQVRAIIEAVDETYLWALFDRAPLRRWSAGRVTLLGDACHAMLPFMAQGAAMAVEDAATLAARLAAAQAGPRRDLAAVLPAALLQYEAARLPRTSRLQAMSTANKTEFHLPDGPGQAERDARMSEGVPGMSLQALAWVYGHDAAA</sequence>
<keyword evidence="5" id="KW-0503">Monooxygenase</keyword>
<dbReference type="GO" id="GO:0071949">
    <property type="term" value="F:FAD binding"/>
    <property type="evidence" value="ECO:0007669"/>
    <property type="project" value="InterPro"/>
</dbReference>
<evidence type="ECO:0000256" key="4">
    <source>
        <dbReference type="ARBA" id="ARBA00023002"/>
    </source>
</evidence>
<dbReference type="InterPro" id="IPR050493">
    <property type="entry name" value="FAD-dep_Monooxygenase_BioMet"/>
</dbReference>
<protein>
    <submittedName>
        <fullName evidence="7">Salicylate hydroxylase</fullName>
    </submittedName>
</protein>
<dbReference type="PANTHER" id="PTHR13789:SF318">
    <property type="entry name" value="GERANYLGERANYL DIPHOSPHATE REDUCTASE"/>
    <property type="match status" value="1"/>
</dbReference>
<reference evidence="7 8" key="1">
    <citation type="submission" date="2018-03" db="EMBL/GenBank/DDBJ databases">
        <title>Genomic Encyclopedia of Type Strains, Phase III (KMG-III): the genomes of soil and plant-associated and newly described type strains.</title>
        <authorList>
            <person name="Whitman W."/>
        </authorList>
    </citation>
    <scope>NUCLEOTIDE SEQUENCE [LARGE SCALE GENOMIC DNA]</scope>
    <source>
        <strain evidence="7 8">CGMCC 4.7104</strain>
    </source>
</reference>
<evidence type="ECO:0000256" key="1">
    <source>
        <dbReference type="ARBA" id="ARBA00001974"/>
    </source>
</evidence>
<dbReference type="SUPFAM" id="SSF54373">
    <property type="entry name" value="FAD-linked reductases, C-terminal domain"/>
    <property type="match status" value="1"/>
</dbReference>
<feature type="domain" description="FAD-binding" evidence="6">
    <location>
        <begin position="18"/>
        <end position="364"/>
    </location>
</feature>
<dbReference type="RefSeq" id="WP_219911831.1">
    <property type="nucleotide sequence ID" value="NZ_PVNG01000006.1"/>
</dbReference>
<accession>A0A2T0N218</accession>
<dbReference type="PRINTS" id="PR00420">
    <property type="entry name" value="RNGMNOXGNASE"/>
</dbReference>
<keyword evidence="3" id="KW-0274">FAD</keyword>
<gene>
    <name evidence="7" type="ORF">B0I32_106122</name>
</gene>
<proteinExistence type="predicted"/>
<dbReference type="PANTHER" id="PTHR13789">
    <property type="entry name" value="MONOOXYGENASE"/>
    <property type="match status" value="1"/>
</dbReference>
<evidence type="ECO:0000256" key="3">
    <source>
        <dbReference type="ARBA" id="ARBA00022827"/>
    </source>
</evidence>
<evidence type="ECO:0000313" key="7">
    <source>
        <dbReference type="EMBL" id="PRX65986.1"/>
    </source>
</evidence>
<dbReference type="SUPFAM" id="SSF51905">
    <property type="entry name" value="FAD/NAD(P)-binding domain"/>
    <property type="match status" value="1"/>
</dbReference>
<dbReference type="InterPro" id="IPR036188">
    <property type="entry name" value="FAD/NAD-bd_sf"/>
</dbReference>
<dbReference type="Proteomes" id="UP000238312">
    <property type="component" value="Unassembled WGS sequence"/>
</dbReference>
<evidence type="ECO:0000256" key="5">
    <source>
        <dbReference type="ARBA" id="ARBA00023033"/>
    </source>
</evidence>
<evidence type="ECO:0000256" key="2">
    <source>
        <dbReference type="ARBA" id="ARBA00022630"/>
    </source>
</evidence>
<comment type="caution">
    <text evidence="7">The sequence shown here is derived from an EMBL/GenBank/DDBJ whole genome shotgun (WGS) entry which is preliminary data.</text>
</comment>
<keyword evidence="8" id="KW-1185">Reference proteome</keyword>
<keyword evidence="2" id="KW-0285">Flavoprotein</keyword>
<evidence type="ECO:0000313" key="8">
    <source>
        <dbReference type="Proteomes" id="UP000238312"/>
    </source>
</evidence>
<dbReference type="InterPro" id="IPR002938">
    <property type="entry name" value="FAD-bd"/>
</dbReference>
<organism evidence="7 8">
    <name type="scientific">Nonomuraea fuscirosea</name>
    <dbReference type="NCBI Taxonomy" id="1291556"/>
    <lineage>
        <taxon>Bacteria</taxon>
        <taxon>Bacillati</taxon>
        <taxon>Actinomycetota</taxon>
        <taxon>Actinomycetes</taxon>
        <taxon>Streptosporangiales</taxon>
        <taxon>Streptosporangiaceae</taxon>
        <taxon>Nonomuraea</taxon>
    </lineage>
</organism>
<dbReference type="GO" id="GO:0004497">
    <property type="term" value="F:monooxygenase activity"/>
    <property type="evidence" value="ECO:0007669"/>
    <property type="project" value="UniProtKB-KW"/>
</dbReference>